<feature type="region of interest" description="Disordered" evidence="10">
    <location>
        <begin position="418"/>
        <end position="448"/>
    </location>
</feature>
<feature type="compositionally biased region" description="Polar residues" evidence="10">
    <location>
        <begin position="1790"/>
        <end position="1800"/>
    </location>
</feature>
<dbReference type="SMART" id="SM00490">
    <property type="entry name" value="HELICc"/>
    <property type="match status" value="1"/>
</dbReference>
<dbReference type="SUPFAM" id="SSF57850">
    <property type="entry name" value="RING/U-box"/>
    <property type="match status" value="1"/>
</dbReference>
<evidence type="ECO:0008006" key="16">
    <source>
        <dbReference type="Google" id="ProtNLM"/>
    </source>
</evidence>
<feature type="compositionally biased region" description="Polar residues" evidence="10">
    <location>
        <begin position="434"/>
        <end position="448"/>
    </location>
</feature>
<dbReference type="InterPro" id="IPR050628">
    <property type="entry name" value="SNF2_RAD54_helicase_TF"/>
</dbReference>
<gene>
    <name evidence="14" type="ORF">CEUSTIGMA_g5916.t1</name>
</gene>
<dbReference type="STRING" id="1157962.A0A250X5V5"/>
<sequence>MEILQRSKELGGHIACVYATTEQDDEQAVCEVQLQPCGLFCNEMLTAIARLAKNDKFQFTIKLVHLSMDKSLKQDQGEAAAHGCKHHTEPMSVCQSPSVVIAVHVLVPSNVLVHGFKPRSGSGPSAALVLNAIIRDLHAHGQLLHAHGQLLGTSPPHNGDGCNIPQSDQPCSSTRETEPFNVVTYVAEYEKGWLTERRDVHSYSLSACFKDLPSCKGEPDPPPLLKHNHQDCTTSMHALDKECLRLICSSLSPQSLACVSCCCKFFQDMGTGTIPELRLSLYPHQRTALKWMQEKENKPADSTAPHPFIKEMIIGDYGIPVYVNLASGEVLIDPPQPLKVTRGGFFCDEPGLGKTITALSLILKTKDCLPKPSEGIPVEWTTDARGRKNGFYSVTSAAAASRAQVPMNSPACNTASKACRSNGGDAGSTRRNQKQGAPLNQNAWGGSTSAADTNCQQYLTTPQLVSSPTAVTAVALNTTATTTTAGTDCSLLVPAHQALAAAATTTAGTDCSLLMPAHQALATATTTTAGTECSLLVPAHQALAAAAGPIPPHLEDKWVQCDSCHKWRELPRDHKLDLSASWFCHLHPDEAWRSCKVPEQYVVPEGLSLLTCPGYVLPGDTMGSSANVEHFQSLLRRMSDPTPREASNVLTWLAKSADCSKLRTAGGLYVPLHHRSNCPYAELFRAFEFKRLLHDHPSHVSEVNDTVKNKRGSAGRGGRGGGKSSHGFVAMGYRHGGLQQHVKRQRSSEEITERRGTARATRGRRETRHDSDLEGSGDNSEMSEGSDIRSEGDEESSDLDDDSSYNKKRDGRSRKTFNGSQSQSTNSRRGRGAAGKKSAGGRPSFAFVGNAASGGGGSTSKLLQVNGRKMSQHTWVQRDEVMGLVFDQEALKLALDHVMMLDRNGGVLGSSSRVVGGGTQCWQDYDRVYLSRATLVVVPAVLIGHWQQQIQRHVIAGALAVRVLSNDNSSEAQLLPKDLAFDSDIVLTTFNRLSSEWESKLEAGLRGSSGSSKTAAGRKLLSQVHWKRIILDEGHQLGASLTQTNKLLTAIALKADCRWVMTGTPTPSTQASDISHFQPLLAFLRHEPYGSNPRTTWDLAVRLPFESKRPEGRRRLLDVLKGCMIRAIKSDLVILPKLIHRTTLLDFAPGHASSYNELVEVVRRNLVLADWCDENHRESLLNKKQNKWAKEMLDNVRKACCVAGASDLVVKEEDLLECLELISAYLGMHSPQEEWKAYMAEQKLKWELSQRGSVGLEAYVPAAPAPADMAAGSSDYIQGKNVGVFSEASAERQNVNDTPSVAGYDSDVEVVGETQFQAAGSCSAAKGIGTATRLINIPGPPWLPPGSKHPLVSVEESLRRGCNCQVCSSFTKLPVVTPCGHLACLDCTALHRKRCPLPSCRRPYLMQSVKDPGRQATNSNPQWAVPLHLIEWQPVYHQLGAQGVAGGEWSVKWEVTQSSKCLHLLRRLFEIGAARKQAELIRSSVVLRDHVDSEGNNKGHSTKSVSWVGMANVSNKGDVTDAITRRRQPAEHNAMDALTTMDAQQANDKNYNSMTRTSGDTFGNLSCSCQGILKSYGHPLSSCHGRPPVTKVLIFSQFWIHLKLIAAHLKAYGVGFLELKRGMKHLEQQDAVLQFSLSKNIGVLLMDVVGAVGLDLSFVSHVFLMEPVADKSMEEQVISRAHRMGAKQSVHVEVLAMRDTMEHDMLRLAAMQSDGASGDCTAGITNNLMTMGNALNSSVNKEASVCNGASRDLPLESYSVAGCLAERSVSSTQSPSLDILADQSYYNNNQTPTFAHTSGPSGRDWDESHDASTMEPSSTSRTTEAEDVAAEKAVRGLAAEAAISSFTRESSAVAAAAEKARNERHYLFLKLRKVAISKLPHWQDLDIDLTNDGLKNRLGAGNGIAYGNSDRGHHHATWEEGSSGLVPSSLTAAGAPGLQNCHYSRGIGPQYVLQPQAGTTDEFLPDVPPFQMKTGSRFSKDASSDIIHNLAGRGHAVVPSSSPAGDETRDSKSNATQKDHGTGEAGITNGLQRPVEAVQGPSVEDGDQWQCAPKKRRVCFVDDP</sequence>
<feature type="compositionally biased region" description="Basic and acidic residues" evidence="10">
    <location>
        <begin position="2006"/>
        <end position="2022"/>
    </location>
</feature>
<evidence type="ECO:0000259" key="12">
    <source>
        <dbReference type="PROSITE" id="PS51050"/>
    </source>
</evidence>
<dbReference type="CDD" id="cd18793">
    <property type="entry name" value="SF2_C_SNF"/>
    <property type="match status" value="1"/>
</dbReference>
<dbReference type="CDD" id="cd09917">
    <property type="entry name" value="F-box_SF"/>
    <property type="match status" value="1"/>
</dbReference>
<dbReference type="GO" id="GO:0008270">
    <property type="term" value="F:zinc ion binding"/>
    <property type="evidence" value="ECO:0007669"/>
    <property type="project" value="UniProtKB-KW"/>
</dbReference>
<feature type="compositionally biased region" description="Acidic residues" evidence="10">
    <location>
        <begin position="792"/>
        <end position="803"/>
    </location>
</feature>
<feature type="region of interest" description="Disordered" evidence="10">
    <location>
        <begin position="1992"/>
        <end position="2049"/>
    </location>
</feature>
<dbReference type="EMBL" id="BEGY01000033">
    <property type="protein sequence ID" value="GAX78477.1"/>
    <property type="molecule type" value="Genomic_DNA"/>
</dbReference>
<feature type="compositionally biased region" description="Basic and acidic residues" evidence="10">
    <location>
        <begin position="763"/>
        <end position="772"/>
    </location>
</feature>
<evidence type="ECO:0000313" key="15">
    <source>
        <dbReference type="Proteomes" id="UP000232323"/>
    </source>
</evidence>
<dbReference type="GO" id="GO:0004386">
    <property type="term" value="F:helicase activity"/>
    <property type="evidence" value="ECO:0007669"/>
    <property type="project" value="UniProtKB-KW"/>
</dbReference>
<evidence type="ECO:0000259" key="13">
    <source>
        <dbReference type="PROSITE" id="PS51194"/>
    </source>
</evidence>
<feature type="compositionally biased region" description="Low complexity" evidence="10">
    <location>
        <begin position="835"/>
        <end position="851"/>
    </location>
</feature>
<keyword evidence="4 9" id="KW-0863">Zinc-finger</keyword>
<dbReference type="InterPro" id="IPR013083">
    <property type="entry name" value="Znf_RING/FYVE/PHD"/>
</dbReference>
<evidence type="ECO:0000313" key="14">
    <source>
        <dbReference type="EMBL" id="GAX78477.1"/>
    </source>
</evidence>
<dbReference type="InterPro" id="IPR049730">
    <property type="entry name" value="SNF2/RAD54-like_C"/>
</dbReference>
<dbReference type="GO" id="GO:0005524">
    <property type="term" value="F:ATP binding"/>
    <property type="evidence" value="ECO:0007669"/>
    <property type="project" value="UniProtKB-KW"/>
</dbReference>
<evidence type="ECO:0000256" key="2">
    <source>
        <dbReference type="ARBA" id="ARBA00022723"/>
    </source>
</evidence>
<dbReference type="InterPro" id="IPR011124">
    <property type="entry name" value="Znf_CW"/>
</dbReference>
<dbReference type="InterPro" id="IPR000330">
    <property type="entry name" value="SNF2_N"/>
</dbReference>
<accession>A0A250X5V5</accession>
<dbReference type="InterPro" id="IPR001650">
    <property type="entry name" value="Helicase_C-like"/>
</dbReference>
<comment type="caution">
    <text evidence="14">The sequence shown here is derived from an EMBL/GenBank/DDBJ whole genome shotgun (WGS) entry which is preliminary data.</text>
</comment>
<dbReference type="SMART" id="SM00487">
    <property type="entry name" value="DEXDc"/>
    <property type="match status" value="1"/>
</dbReference>
<keyword evidence="6" id="KW-0347">Helicase</keyword>
<evidence type="ECO:0000256" key="10">
    <source>
        <dbReference type="SAM" id="MobiDB-lite"/>
    </source>
</evidence>
<dbReference type="InterPro" id="IPR027417">
    <property type="entry name" value="P-loop_NTPase"/>
</dbReference>
<dbReference type="GO" id="GO:0005634">
    <property type="term" value="C:nucleus"/>
    <property type="evidence" value="ECO:0007669"/>
    <property type="project" value="TreeGrafter"/>
</dbReference>
<dbReference type="OrthoDB" id="448448at2759"/>
<evidence type="ECO:0000256" key="6">
    <source>
        <dbReference type="ARBA" id="ARBA00022806"/>
    </source>
</evidence>
<feature type="compositionally biased region" description="Basic and acidic residues" evidence="10">
    <location>
        <begin position="1803"/>
        <end position="1812"/>
    </location>
</feature>
<dbReference type="InterPro" id="IPR036047">
    <property type="entry name" value="F-box-like_dom_sf"/>
</dbReference>
<evidence type="ECO:0000259" key="11">
    <source>
        <dbReference type="PROSITE" id="PS50089"/>
    </source>
</evidence>
<organism evidence="14 15">
    <name type="scientific">Chlamydomonas eustigma</name>
    <dbReference type="NCBI Taxonomy" id="1157962"/>
    <lineage>
        <taxon>Eukaryota</taxon>
        <taxon>Viridiplantae</taxon>
        <taxon>Chlorophyta</taxon>
        <taxon>core chlorophytes</taxon>
        <taxon>Chlorophyceae</taxon>
        <taxon>CS clade</taxon>
        <taxon>Chlamydomonadales</taxon>
        <taxon>Chlamydomonadaceae</taxon>
        <taxon>Chlamydomonas</taxon>
    </lineage>
</organism>
<feature type="compositionally biased region" description="Polar residues" evidence="10">
    <location>
        <begin position="816"/>
        <end position="826"/>
    </location>
</feature>
<dbReference type="InterPro" id="IPR038718">
    <property type="entry name" value="SNF2-like_sf"/>
</dbReference>
<dbReference type="SUPFAM" id="SSF81383">
    <property type="entry name" value="F-box domain"/>
    <property type="match status" value="1"/>
</dbReference>
<dbReference type="PROSITE" id="PS51194">
    <property type="entry name" value="HELICASE_CTER"/>
    <property type="match status" value="1"/>
</dbReference>
<feature type="region of interest" description="Disordered" evidence="10">
    <location>
        <begin position="1790"/>
        <end position="1828"/>
    </location>
</feature>
<dbReference type="Proteomes" id="UP000232323">
    <property type="component" value="Unassembled WGS sequence"/>
</dbReference>
<dbReference type="InterPro" id="IPR001841">
    <property type="entry name" value="Znf_RING"/>
</dbReference>
<feature type="region of interest" description="Disordered" evidence="10">
    <location>
        <begin position="702"/>
        <end position="859"/>
    </location>
</feature>
<proteinExistence type="inferred from homology"/>
<keyword evidence="7" id="KW-0862">Zinc</keyword>
<dbReference type="GO" id="GO:0016787">
    <property type="term" value="F:hydrolase activity"/>
    <property type="evidence" value="ECO:0007669"/>
    <property type="project" value="UniProtKB-KW"/>
</dbReference>
<dbReference type="Gene3D" id="3.40.50.300">
    <property type="entry name" value="P-loop containing nucleotide triphosphate hydrolases"/>
    <property type="match status" value="1"/>
</dbReference>
<keyword evidence="2" id="KW-0479">Metal-binding</keyword>
<dbReference type="InterPro" id="IPR014001">
    <property type="entry name" value="Helicase_ATP-bd"/>
</dbReference>
<dbReference type="SUPFAM" id="SSF52540">
    <property type="entry name" value="P-loop containing nucleoside triphosphate hydrolases"/>
    <property type="match status" value="3"/>
</dbReference>
<dbReference type="Pfam" id="PF00176">
    <property type="entry name" value="SNF2-rel_dom"/>
    <property type="match status" value="1"/>
</dbReference>
<reference evidence="14 15" key="1">
    <citation type="submission" date="2017-08" db="EMBL/GenBank/DDBJ databases">
        <title>Acidophilic green algal genome provides insights into adaptation to an acidic environment.</title>
        <authorList>
            <person name="Hirooka S."/>
            <person name="Hirose Y."/>
            <person name="Kanesaki Y."/>
            <person name="Higuchi S."/>
            <person name="Fujiwara T."/>
            <person name="Onuma R."/>
            <person name="Era A."/>
            <person name="Ohbayashi R."/>
            <person name="Uzuka A."/>
            <person name="Nozaki H."/>
            <person name="Yoshikawa H."/>
            <person name="Miyagishima S.Y."/>
        </authorList>
    </citation>
    <scope>NUCLEOTIDE SEQUENCE [LARGE SCALE GENOMIC DNA]</scope>
    <source>
        <strain evidence="14 15">NIES-2499</strain>
    </source>
</reference>
<dbReference type="Pfam" id="PF07496">
    <property type="entry name" value="zf-CW"/>
    <property type="match status" value="1"/>
</dbReference>
<keyword evidence="8" id="KW-0067">ATP-binding</keyword>
<name>A0A250X5V5_9CHLO</name>
<dbReference type="GO" id="GO:0006281">
    <property type="term" value="P:DNA repair"/>
    <property type="evidence" value="ECO:0007669"/>
    <property type="project" value="TreeGrafter"/>
</dbReference>
<keyword evidence="15" id="KW-1185">Reference proteome</keyword>
<evidence type="ECO:0000256" key="7">
    <source>
        <dbReference type="ARBA" id="ARBA00022833"/>
    </source>
</evidence>
<dbReference type="Pfam" id="PF00271">
    <property type="entry name" value="Helicase_C"/>
    <property type="match status" value="1"/>
</dbReference>
<feature type="compositionally biased region" description="Gly residues" evidence="10">
    <location>
        <begin position="714"/>
        <end position="724"/>
    </location>
</feature>
<keyword evidence="3" id="KW-0547">Nucleotide-binding</keyword>
<dbReference type="CDD" id="cd18008">
    <property type="entry name" value="DEXDc_SHPRH-like"/>
    <property type="match status" value="1"/>
</dbReference>
<keyword evidence="5" id="KW-0378">Hydrolase</keyword>
<evidence type="ECO:0000256" key="9">
    <source>
        <dbReference type="PROSITE-ProRule" id="PRU00175"/>
    </source>
</evidence>
<evidence type="ECO:0000256" key="4">
    <source>
        <dbReference type="ARBA" id="ARBA00022771"/>
    </source>
</evidence>
<feature type="compositionally biased region" description="Basic and acidic residues" evidence="10">
    <location>
        <begin position="746"/>
        <end position="756"/>
    </location>
</feature>
<dbReference type="PROSITE" id="PS51050">
    <property type="entry name" value="ZF_CW"/>
    <property type="match status" value="1"/>
</dbReference>
<dbReference type="GO" id="GO:0008094">
    <property type="term" value="F:ATP-dependent activity, acting on DNA"/>
    <property type="evidence" value="ECO:0007669"/>
    <property type="project" value="TreeGrafter"/>
</dbReference>
<evidence type="ECO:0000256" key="8">
    <source>
        <dbReference type="ARBA" id="ARBA00022840"/>
    </source>
</evidence>
<feature type="domain" description="Helicase C-terminal" evidence="13">
    <location>
        <begin position="1572"/>
        <end position="1732"/>
    </location>
</feature>
<dbReference type="Gene3D" id="3.30.40.100">
    <property type="match status" value="1"/>
</dbReference>
<evidence type="ECO:0000256" key="1">
    <source>
        <dbReference type="ARBA" id="ARBA00008438"/>
    </source>
</evidence>
<evidence type="ECO:0000256" key="5">
    <source>
        <dbReference type="ARBA" id="ARBA00022801"/>
    </source>
</evidence>
<feature type="domain" description="RING-type" evidence="11">
    <location>
        <begin position="1364"/>
        <end position="1397"/>
    </location>
</feature>
<dbReference type="PROSITE" id="PS50089">
    <property type="entry name" value="ZF_RING_2"/>
    <property type="match status" value="1"/>
</dbReference>
<dbReference type="PANTHER" id="PTHR45626">
    <property type="entry name" value="TRANSCRIPTION TERMINATION FACTOR 2-RELATED"/>
    <property type="match status" value="1"/>
</dbReference>
<comment type="similarity">
    <text evidence="1">Belongs to the SNF2/RAD54 helicase family. RAD16 subfamily.</text>
</comment>
<evidence type="ECO:0000256" key="3">
    <source>
        <dbReference type="ARBA" id="ARBA00022741"/>
    </source>
</evidence>
<feature type="domain" description="CW-type" evidence="12">
    <location>
        <begin position="552"/>
        <end position="603"/>
    </location>
</feature>
<dbReference type="Gene3D" id="3.40.50.10810">
    <property type="entry name" value="Tandem AAA-ATPase domain"/>
    <property type="match status" value="1"/>
</dbReference>
<dbReference type="Gene3D" id="3.30.40.10">
    <property type="entry name" value="Zinc/RING finger domain, C3HC4 (zinc finger)"/>
    <property type="match status" value="1"/>
</dbReference>
<protein>
    <recommendedName>
        <fullName evidence="16">RING-type domain-containing protein</fullName>
    </recommendedName>
</protein>
<dbReference type="PANTHER" id="PTHR45626:SF14">
    <property type="entry name" value="ATP-DEPENDENT DNA HELICASE (EUROFUNG)"/>
    <property type="match status" value="1"/>
</dbReference>